<name>A0A8S1MZU1_9CILI</name>
<organism evidence="3 4">
    <name type="scientific">Paramecium sonneborni</name>
    <dbReference type="NCBI Taxonomy" id="65129"/>
    <lineage>
        <taxon>Eukaryota</taxon>
        <taxon>Sar</taxon>
        <taxon>Alveolata</taxon>
        <taxon>Ciliophora</taxon>
        <taxon>Intramacronucleata</taxon>
        <taxon>Oligohymenophorea</taxon>
        <taxon>Peniculida</taxon>
        <taxon>Parameciidae</taxon>
        <taxon>Paramecium</taxon>
    </lineage>
</organism>
<dbReference type="Proteomes" id="UP000692954">
    <property type="component" value="Unassembled WGS sequence"/>
</dbReference>
<sequence>MLIPFIILLLALGKCQDDIVHQEGIETLQEISPEEQLKQLQEQKLKKERDTIYYTCIILARMHLGNYGKELVEIVDNQASKEEQQNVWIKLYTTHAISCSKQLTYDESVQVLLQVRSEEFDHSRMPALFSEIDFNQFRNGSWEREITDLEKTVWKYIEDFESALAEDSNKKKQQEKEREDDYDDLDLEYLKIAAQQTKGKHRTLHDYQPKLQKANFSDILFLILVFVFIGAGIMWIIKKLSVSEEQQKKKKVKQN</sequence>
<keyword evidence="1" id="KW-0812">Transmembrane</keyword>
<reference evidence="3" key="1">
    <citation type="submission" date="2021-01" db="EMBL/GenBank/DDBJ databases">
        <authorList>
            <consortium name="Genoscope - CEA"/>
            <person name="William W."/>
        </authorList>
    </citation>
    <scope>NUCLEOTIDE SEQUENCE</scope>
</reference>
<evidence type="ECO:0000313" key="3">
    <source>
        <dbReference type="EMBL" id="CAD8082986.1"/>
    </source>
</evidence>
<feature type="transmembrane region" description="Helical" evidence="1">
    <location>
        <begin position="219"/>
        <end position="237"/>
    </location>
</feature>
<keyword evidence="4" id="KW-1185">Reference proteome</keyword>
<keyword evidence="1" id="KW-1133">Transmembrane helix</keyword>
<gene>
    <name evidence="3" type="ORF">PSON_ATCC_30995.1.T0440166</name>
</gene>
<dbReference type="OrthoDB" id="302220at2759"/>
<evidence type="ECO:0000313" key="4">
    <source>
        <dbReference type="Proteomes" id="UP000692954"/>
    </source>
</evidence>
<dbReference type="AlphaFoldDB" id="A0A8S1MZU1"/>
<feature type="chain" id="PRO_5035880099" description="Transmembrane protein" evidence="2">
    <location>
        <begin position="18"/>
        <end position="255"/>
    </location>
</feature>
<evidence type="ECO:0000256" key="1">
    <source>
        <dbReference type="SAM" id="Phobius"/>
    </source>
</evidence>
<comment type="caution">
    <text evidence="3">The sequence shown here is derived from an EMBL/GenBank/DDBJ whole genome shotgun (WGS) entry which is preliminary data.</text>
</comment>
<keyword evidence="2" id="KW-0732">Signal</keyword>
<feature type="signal peptide" evidence="2">
    <location>
        <begin position="1"/>
        <end position="17"/>
    </location>
</feature>
<evidence type="ECO:0008006" key="5">
    <source>
        <dbReference type="Google" id="ProtNLM"/>
    </source>
</evidence>
<dbReference type="EMBL" id="CAJJDN010000044">
    <property type="protein sequence ID" value="CAD8082986.1"/>
    <property type="molecule type" value="Genomic_DNA"/>
</dbReference>
<accession>A0A8S1MZU1</accession>
<evidence type="ECO:0000256" key="2">
    <source>
        <dbReference type="SAM" id="SignalP"/>
    </source>
</evidence>
<protein>
    <recommendedName>
        <fullName evidence="5">Transmembrane protein</fullName>
    </recommendedName>
</protein>
<proteinExistence type="predicted"/>
<keyword evidence="1" id="KW-0472">Membrane</keyword>